<dbReference type="EMBL" id="JH930470">
    <property type="protein sequence ID" value="EKM58336.1"/>
    <property type="molecule type" value="Genomic_DNA"/>
</dbReference>
<dbReference type="Gene3D" id="3.40.50.150">
    <property type="entry name" value="Vaccinia Virus protein VP39"/>
    <property type="match status" value="1"/>
</dbReference>
<keyword evidence="4" id="KW-1185">Reference proteome</keyword>
<dbReference type="InParanoid" id="K5V6L5"/>
<feature type="domain" description="Methyltransferase" evidence="2">
    <location>
        <begin position="66"/>
        <end position="167"/>
    </location>
</feature>
<evidence type="ECO:0000313" key="3">
    <source>
        <dbReference type="EMBL" id="EKM58336.1"/>
    </source>
</evidence>
<dbReference type="PANTHER" id="PTHR43591:SF24">
    <property type="entry name" value="2-METHOXY-6-POLYPRENYL-1,4-BENZOQUINOL METHYLASE, MITOCHONDRIAL"/>
    <property type="match status" value="1"/>
</dbReference>
<dbReference type="OrthoDB" id="2013972at2759"/>
<organism evidence="3 4">
    <name type="scientific">Phanerochaete carnosa (strain HHB-10118-sp)</name>
    <name type="common">White-rot fungus</name>
    <name type="synonym">Peniophora carnosa</name>
    <dbReference type="NCBI Taxonomy" id="650164"/>
    <lineage>
        <taxon>Eukaryota</taxon>
        <taxon>Fungi</taxon>
        <taxon>Dikarya</taxon>
        <taxon>Basidiomycota</taxon>
        <taxon>Agaricomycotina</taxon>
        <taxon>Agaricomycetes</taxon>
        <taxon>Polyporales</taxon>
        <taxon>Phanerochaetaceae</taxon>
        <taxon>Phanerochaete</taxon>
    </lineage>
</organism>
<dbReference type="InterPro" id="IPR029063">
    <property type="entry name" value="SAM-dependent_MTases_sf"/>
</dbReference>
<dbReference type="CDD" id="cd02440">
    <property type="entry name" value="AdoMet_MTases"/>
    <property type="match status" value="1"/>
</dbReference>
<dbReference type="InterPro" id="IPR041698">
    <property type="entry name" value="Methyltransf_25"/>
</dbReference>
<dbReference type="Proteomes" id="UP000008370">
    <property type="component" value="Unassembled WGS sequence"/>
</dbReference>
<dbReference type="SUPFAM" id="SSF53335">
    <property type="entry name" value="S-adenosyl-L-methionine-dependent methyltransferases"/>
    <property type="match status" value="1"/>
</dbReference>
<dbReference type="Pfam" id="PF13649">
    <property type="entry name" value="Methyltransf_25"/>
    <property type="match status" value="1"/>
</dbReference>
<evidence type="ECO:0000256" key="1">
    <source>
        <dbReference type="SAM" id="MobiDB-lite"/>
    </source>
</evidence>
<dbReference type="GeneID" id="18910907"/>
<evidence type="ECO:0000259" key="2">
    <source>
        <dbReference type="Pfam" id="PF13649"/>
    </source>
</evidence>
<dbReference type="PANTHER" id="PTHR43591">
    <property type="entry name" value="METHYLTRANSFERASE"/>
    <property type="match status" value="1"/>
</dbReference>
<name>K5V6L5_PHACS</name>
<feature type="region of interest" description="Disordered" evidence="1">
    <location>
        <begin position="200"/>
        <end position="246"/>
    </location>
</feature>
<dbReference type="RefSeq" id="XP_007393655.1">
    <property type="nucleotide sequence ID" value="XM_007393593.1"/>
</dbReference>
<dbReference type="KEGG" id="pco:PHACADRAFT_193458"/>
<proteinExistence type="predicted"/>
<protein>
    <recommendedName>
        <fullName evidence="2">Methyltransferase domain-containing protein</fullName>
    </recommendedName>
</protein>
<evidence type="ECO:0000313" key="4">
    <source>
        <dbReference type="Proteomes" id="UP000008370"/>
    </source>
</evidence>
<dbReference type="GO" id="GO:0008168">
    <property type="term" value="F:methyltransferase activity"/>
    <property type="evidence" value="ECO:0007669"/>
    <property type="project" value="TreeGrafter"/>
</dbReference>
<feature type="region of interest" description="Disordered" evidence="1">
    <location>
        <begin position="1"/>
        <end position="23"/>
    </location>
</feature>
<dbReference type="AlphaFoldDB" id="K5V6L5"/>
<dbReference type="HOGENOM" id="CLU_029174_0_0_1"/>
<gene>
    <name evidence="3" type="ORF">PHACADRAFT_193458</name>
</gene>
<sequence length="493" mass="55892">MSSPNITRNIPIGDRNPRKSNRNLGEVWDPVQYSSEQLAFDSWNFMFLRSLCKGLTARQGIPPSSVLDIGCSCGLWVVEAAHQWPDCKFIGFDCRQVLPDLKRFAEQPGVGNIVDRIRWVHGNFLDPLPFKASSFDFVRICGIGISVPEDEWGHLLQEVSRVLIPGGYVEIIEDDLIFPCGSQPDWTKFEVVPILKAPSTDTISDPPKSPTLSRRLTRRPSSSRLVSSLFPSDSNPNNPNDPFASPVESERIDYLEVLDPKNHAKLKAAWDRLLLNRFLPPGLLSVLQFYFATEFEEEQTFPTIQITLPPNTRMYEPKASDPGPPVLPHIFPLPDVLVPRNFSTVTDLQFEEYRRYAEGGPPGPITSSTWAAMHLGRTVALVAGCKQAIFEEYKSLEGPPPTTQNAISDMKDEFNAAWLNWECDMRDRMRMRTFMDSAVAWTQEAPDEPPDVKDWRNRAGFMEVDEENPILDHRICRSMRAFVGRKPFNRDIA</sequence>
<feature type="compositionally biased region" description="Low complexity" evidence="1">
    <location>
        <begin position="210"/>
        <end position="246"/>
    </location>
</feature>
<accession>K5V6L5</accession>
<reference evidence="3 4" key="1">
    <citation type="journal article" date="2012" name="BMC Genomics">
        <title>Comparative genomics of the white-rot fungi, Phanerochaete carnosa and P. chrysosporium, to elucidate the genetic basis of the distinct wood types they colonize.</title>
        <authorList>
            <person name="Suzuki H."/>
            <person name="MacDonald J."/>
            <person name="Syed K."/>
            <person name="Salamov A."/>
            <person name="Hori C."/>
            <person name="Aerts A."/>
            <person name="Henrissat B."/>
            <person name="Wiebenga A."/>
            <person name="vanKuyk P.A."/>
            <person name="Barry K."/>
            <person name="Lindquist E."/>
            <person name="LaButti K."/>
            <person name="Lapidus A."/>
            <person name="Lucas S."/>
            <person name="Coutinho P."/>
            <person name="Gong Y."/>
            <person name="Samejima M."/>
            <person name="Mahadevan R."/>
            <person name="Abou-Zaid M."/>
            <person name="de Vries R.P."/>
            <person name="Igarashi K."/>
            <person name="Yadav J.S."/>
            <person name="Grigoriev I.V."/>
            <person name="Master E.R."/>
        </authorList>
    </citation>
    <scope>NUCLEOTIDE SEQUENCE [LARGE SCALE GENOMIC DNA]</scope>
    <source>
        <strain evidence="3 4">HHB-10118-sp</strain>
    </source>
</reference>